<protein>
    <recommendedName>
        <fullName evidence="1">ATP-dependent DNA helicase</fullName>
        <ecNumber evidence="1">5.6.2.3</ecNumber>
    </recommendedName>
</protein>
<name>A0ABY6L2L2_9ARAC</name>
<dbReference type="EMBL" id="CP092875">
    <property type="protein sequence ID" value="UYV75386.1"/>
    <property type="molecule type" value="Genomic_DNA"/>
</dbReference>
<dbReference type="Pfam" id="PF05970">
    <property type="entry name" value="PIF1"/>
    <property type="match status" value="1"/>
</dbReference>
<comment type="similarity">
    <text evidence="1">Belongs to the helicase family.</text>
</comment>
<dbReference type="SUPFAM" id="SSF52540">
    <property type="entry name" value="P-loop containing nucleoside triphosphate hydrolases"/>
    <property type="match status" value="2"/>
</dbReference>
<evidence type="ECO:0000256" key="1">
    <source>
        <dbReference type="RuleBase" id="RU363044"/>
    </source>
</evidence>
<keyword evidence="1" id="KW-0234">DNA repair</keyword>
<dbReference type="InterPro" id="IPR027417">
    <property type="entry name" value="P-loop_NTPase"/>
</dbReference>
<accession>A0ABY6L2L2</accession>
<keyword evidence="1" id="KW-0347">Helicase</keyword>
<dbReference type="InterPro" id="IPR049163">
    <property type="entry name" value="Pif1-like_2B_dom"/>
</dbReference>
<keyword evidence="1" id="KW-0227">DNA damage</keyword>
<dbReference type="Gene3D" id="3.40.50.300">
    <property type="entry name" value="P-loop containing nucleotide triphosphate hydrolases"/>
    <property type="match status" value="1"/>
</dbReference>
<dbReference type="PANTHER" id="PTHR10492">
    <property type="match status" value="1"/>
</dbReference>
<keyword evidence="1" id="KW-0378">Hydrolase</keyword>
<dbReference type="InterPro" id="IPR010285">
    <property type="entry name" value="DNA_helicase_pif1-like_DEAD"/>
</dbReference>
<sequence>MSPKRALSIVEAIEAKQRRIEQQRQRRLNSSVRERHNSIIQRENSRLRMQRIRQGDNLPLPTGTCFEEDQIPLHFCGQLDQVCPKCRAKYFELEQTTYSKTFHKCCSKEKVELEPIQTSELLESLMTGKHQLSKNFMENIRSVNSALAFASMGANLAPPPGYGPYCFRINGQIYHRSGALHPENDDQRVFAQLYILDPDEAARQRMIISKNSGCNPDLMKLLSLYIAGINPFADACKMLHEVEKECMQEATANNTEPSIVSLGIIKDRKNDQRRYNAPRSNEVAIIFQNADGEPPLERDLIIHCRSLPNERKTQRISILDPNLEPMVYPILFPYGDQSWTPNLKLSYNPSCVRNVQRAPAANPRTRITQMQYYEYRLSIRDEFNPLLSAGKLTQQGLPHAHILIILTPEDKPNTVERIDQFISAEIPDQETRPRLYEIVTRHMVHGPCGEHNSNSPCMVDGHCSKEFPKQFQEETLVNVSGYPRYKRRNNGVEAIVNGKYIDNSWIVPYCPMLSLRYNCHINVECCASVKSVKYLFKYVYKGHDCANISITEHATLNHDEIKSHMDSRYVSAPEAGWRLFSFPMHQQSHSIMRLQVHLPGQQSICFNEDNIEEVVQKAGNKDTTLTAWFKLNQVDENARNILYGDIPQHYVFDKRLRKWTPRQRGAGSTIGRMYSVNIQSDSERFCLRLLLLHISGATSFENLKTFNGIHYQSFKEAAQARSLFEDDKVWDNTLHEAAGEKMPRQLRELFAHICILAVPHNIPDLFSKYKKPLCEDFARLHEGHTSDCQYCTDCVLRDIQNIFTANGKSCRDFDLPVPPDVSDFSVNDNSLPQRLFFLDGPGGSGKTFLYKTLLSTIRGNNGIALPVASTGIAANLLEGGRTYHSQFKLPVPLLDTSTSSMRMTSDDAKQIREANVIIYDEATMAPKDALRCINNLLKEIMQNEKTLGGKTIVFGGDFRQTLPVVPHGTQAAIVESSIKFHPLWKKFHILKLDNNIGSIDPEFSAWLLKLGNGELTNDLGLDSDTFEIPSEMVCNGDLVKEIYGDKLLPSDFEQYTDKAILCPRNVDVDDINNRVLDILEGDSITYFSSDSIDDVTPEDNESYPPEFLNSLNPSGMPLHKLKLKVGAIIMLLRNLNTKRGLCNGTRLVVTKLLPNLIIAKVRTGTSVDQSVFIPRVYLAPIHSEIPFILRRGQFPVKLAFAMTINKSQGQTLEMVGIYLPEPVFSHGIHLDRTLTFKTHLTKLKGKLSSRNNILLKLAGSSWGSDVNTLRTSALALIFSTAEYCAPGFANLLESTGFQFLLTSLRLSYAERKPPRNCTKNIWSRGNQLLSQNFNISDAWTNSWISSDIPNKNLITSPSVKIPGFSLPRREWVLLNRFRTGQGRCAELMKLWGYTKDPNCACNVPQSMSHILEDCPLYKFNGGISNLHSVTPEALNWMKALPLRL</sequence>
<gene>
    <name evidence="4" type="ORF">LAZ67_13000080</name>
</gene>
<comment type="catalytic activity">
    <reaction evidence="1">
        <text>ATP + H2O = ADP + phosphate + H(+)</text>
        <dbReference type="Rhea" id="RHEA:13065"/>
        <dbReference type="ChEBI" id="CHEBI:15377"/>
        <dbReference type="ChEBI" id="CHEBI:15378"/>
        <dbReference type="ChEBI" id="CHEBI:30616"/>
        <dbReference type="ChEBI" id="CHEBI:43474"/>
        <dbReference type="ChEBI" id="CHEBI:456216"/>
        <dbReference type="EC" id="5.6.2.3"/>
    </reaction>
</comment>
<keyword evidence="1" id="KW-0233">DNA recombination</keyword>
<comment type="cofactor">
    <cofactor evidence="1">
        <name>Mg(2+)</name>
        <dbReference type="ChEBI" id="CHEBI:18420"/>
    </cofactor>
</comment>
<evidence type="ECO:0000313" key="4">
    <source>
        <dbReference type="EMBL" id="UYV75386.1"/>
    </source>
</evidence>
<evidence type="ECO:0000259" key="2">
    <source>
        <dbReference type="Pfam" id="PF05970"/>
    </source>
</evidence>
<dbReference type="PANTHER" id="PTHR10492:SF57">
    <property type="entry name" value="ATP-DEPENDENT DNA HELICASE"/>
    <property type="match status" value="1"/>
</dbReference>
<organism evidence="4 5">
    <name type="scientific">Cordylochernes scorpioides</name>
    <dbReference type="NCBI Taxonomy" id="51811"/>
    <lineage>
        <taxon>Eukaryota</taxon>
        <taxon>Metazoa</taxon>
        <taxon>Ecdysozoa</taxon>
        <taxon>Arthropoda</taxon>
        <taxon>Chelicerata</taxon>
        <taxon>Arachnida</taxon>
        <taxon>Pseudoscorpiones</taxon>
        <taxon>Cheliferoidea</taxon>
        <taxon>Chernetidae</taxon>
        <taxon>Cordylochernes</taxon>
    </lineage>
</organism>
<feature type="domain" description="DNA helicase Pif1-like DEAD-box helicase" evidence="2">
    <location>
        <begin position="834"/>
        <end position="1016"/>
    </location>
</feature>
<evidence type="ECO:0000313" key="5">
    <source>
        <dbReference type="Proteomes" id="UP001235939"/>
    </source>
</evidence>
<dbReference type="EC" id="5.6.2.3" evidence="1"/>
<reference evidence="4 5" key="1">
    <citation type="submission" date="2022-01" db="EMBL/GenBank/DDBJ databases">
        <title>A chromosomal length assembly of Cordylochernes scorpioides.</title>
        <authorList>
            <person name="Zeh D."/>
            <person name="Zeh J."/>
        </authorList>
    </citation>
    <scope>NUCLEOTIDE SEQUENCE [LARGE SCALE GENOMIC DNA]</scope>
    <source>
        <strain evidence="4">IN4F17</strain>
        <tissue evidence="4">Whole Body</tissue>
    </source>
</reference>
<feature type="domain" description="DNA helicase Pif1-like 2B" evidence="3">
    <location>
        <begin position="1106"/>
        <end position="1152"/>
    </location>
</feature>
<keyword evidence="5" id="KW-1185">Reference proteome</keyword>
<dbReference type="Pfam" id="PF21530">
    <property type="entry name" value="Pif1_2B_dom"/>
    <property type="match status" value="1"/>
</dbReference>
<proteinExistence type="inferred from homology"/>
<keyword evidence="1" id="KW-0547">Nucleotide-binding</keyword>
<evidence type="ECO:0000259" key="3">
    <source>
        <dbReference type="Pfam" id="PF21530"/>
    </source>
</evidence>
<dbReference type="Proteomes" id="UP001235939">
    <property type="component" value="Chromosome 13"/>
</dbReference>
<keyword evidence="1" id="KW-0067">ATP-binding</keyword>